<proteinExistence type="predicted"/>
<evidence type="ECO:0000313" key="2">
    <source>
        <dbReference type="Proteomes" id="UP001333110"/>
    </source>
</evidence>
<protein>
    <submittedName>
        <fullName evidence="1">Uncharacterized protein</fullName>
    </submittedName>
</protein>
<comment type="caution">
    <text evidence="1">The sequence shown here is derived from an EMBL/GenBank/DDBJ whole genome shotgun (WGS) entry which is preliminary data.</text>
</comment>
<accession>A0AAN7MIH5</accession>
<dbReference type="AlphaFoldDB" id="A0AAN7MIH5"/>
<evidence type="ECO:0000313" key="1">
    <source>
        <dbReference type="EMBL" id="KAK4806397.1"/>
    </source>
</evidence>
<dbReference type="EMBL" id="JAUNZN010000042">
    <property type="protein sequence ID" value="KAK4806397.1"/>
    <property type="molecule type" value="Genomic_DNA"/>
</dbReference>
<gene>
    <name evidence="1" type="ORF">QYF61_016247</name>
</gene>
<name>A0AAN7MIH5_MYCAM</name>
<organism evidence="1 2">
    <name type="scientific">Mycteria americana</name>
    <name type="common">Wood stork</name>
    <dbReference type="NCBI Taxonomy" id="33587"/>
    <lineage>
        <taxon>Eukaryota</taxon>
        <taxon>Metazoa</taxon>
        <taxon>Chordata</taxon>
        <taxon>Craniata</taxon>
        <taxon>Vertebrata</taxon>
        <taxon>Euteleostomi</taxon>
        <taxon>Archelosauria</taxon>
        <taxon>Archosauria</taxon>
        <taxon>Dinosauria</taxon>
        <taxon>Saurischia</taxon>
        <taxon>Theropoda</taxon>
        <taxon>Coelurosauria</taxon>
        <taxon>Aves</taxon>
        <taxon>Neognathae</taxon>
        <taxon>Neoaves</taxon>
        <taxon>Aequornithes</taxon>
        <taxon>Ciconiiformes</taxon>
        <taxon>Ciconiidae</taxon>
        <taxon>Mycteria</taxon>
    </lineage>
</organism>
<reference evidence="1 2" key="1">
    <citation type="journal article" date="2023" name="J. Hered.">
        <title>Chromosome-level genome of the wood stork (Mycteria americana) provides insight into avian chromosome evolution.</title>
        <authorList>
            <person name="Flamio R. Jr."/>
            <person name="Ramstad K.M."/>
        </authorList>
    </citation>
    <scope>NUCLEOTIDE SEQUENCE [LARGE SCALE GENOMIC DNA]</scope>
    <source>
        <strain evidence="1">JAX WOST 10</strain>
    </source>
</reference>
<dbReference type="Proteomes" id="UP001333110">
    <property type="component" value="Unassembled WGS sequence"/>
</dbReference>
<sequence length="124" mass="13377">MGDRGGDGGEKARVLEVRRLLPCRSQSLRLEFTPEFQLVVQQHRNSSDALAICQPRRKAIAVIKMFPGTAECWSLRIHVAKVSSSGVAVSQWAAESALVVSPWCQSGVQKGPQGGGSCTLEECP</sequence>
<keyword evidence="2" id="KW-1185">Reference proteome</keyword>